<dbReference type="Proteomes" id="UP001139981">
    <property type="component" value="Unassembled WGS sequence"/>
</dbReference>
<evidence type="ECO:0000313" key="2">
    <source>
        <dbReference type="Proteomes" id="UP001139981"/>
    </source>
</evidence>
<dbReference type="EMBL" id="JANBVB010000605">
    <property type="protein sequence ID" value="KAJ2893079.1"/>
    <property type="molecule type" value="Genomic_DNA"/>
</dbReference>
<keyword evidence="2" id="KW-1185">Reference proteome</keyword>
<accession>A0ACC1M2Y9</accession>
<proteinExistence type="predicted"/>
<evidence type="ECO:0000313" key="1">
    <source>
        <dbReference type="EMBL" id="KAJ2893079.1"/>
    </source>
</evidence>
<organism evidence="1 2">
    <name type="scientific">Coemansia aciculifera</name>
    <dbReference type="NCBI Taxonomy" id="417176"/>
    <lineage>
        <taxon>Eukaryota</taxon>
        <taxon>Fungi</taxon>
        <taxon>Fungi incertae sedis</taxon>
        <taxon>Zoopagomycota</taxon>
        <taxon>Kickxellomycotina</taxon>
        <taxon>Kickxellomycetes</taxon>
        <taxon>Kickxellales</taxon>
        <taxon>Kickxellaceae</taxon>
        <taxon>Coemansia</taxon>
    </lineage>
</organism>
<comment type="caution">
    <text evidence="1">The sequence shown here is derived from an EMBL/GenBank/DDBJ whole genome shotgun (WGS) entry which is preliminary data.</text>
</comment>
<reference evidence="1" key="1">
    <citation type="submission" date="2022-07" db="EMBL/GenBank/DDBJ databases">
        <title>Phylogenomic reconstructions and comparative analyses of Kickxellomycotina fungi.</title>
        <authorList>
            <person name="Reynolds N.K."/>
            <person name="Stajich J.E."/>
            <person name="Barry K."/>
            <person name="Grigoriev I.V."/>
            <person name="Crous P."/>
            <person name="Smith M.E."/>
        </authorList>
    </citation>
    <scope>NUCLEOTIDE SEQUENCE</scope>
    <source>
        <strain evidence="1">CBS 190363</strain>
    </source>
</reference>
<protein>
    <submittedName>
        <fullName evidence="1">Uncharacterized protein</fullName>
    </submittedName>
</protein>
<name>A0ACC1M2Y9_9FUNG</name>
<sequence length="360" mass="42066">MHYQGVDKVGQSDIEPETTPTENTTKYIRALGYEYQPQPNDKPSWIPKLMDNEKYNWTSSELATFSNESRAILENNNNTAQQTINPDNDSLLILTPLKNSAKYINTYFQLLDDLNYPRNKTSLAFLVSDSTDQTQQMLIEFKQRYQEQAPEELRFKRFEIYRQDFFYSLPSNRRHALSKQFERRKVMARARNYLWTRALEDEQWVLWIDGDLEYYPPDIVHDLMAYNKDVIVPNCLINIKNSQGEWRLGVYDYNAWQETPRSLAHIAKLNENVFLAEGYSKIKTYRKHMGKFDKNETIVPLDGVGGTFTLVKSHVHRSGVGFPAWLFQHEVETEGFAKLAKANGFGVFGLPFYNILHTNK</sequence>
<gene>
    <name evidence="1" type="ORF">IWW38_002987</name>
</gene>